<evidence type="ECO:0000313" key="2">
    <source>
        <dbReference type="Proteomes" id="UP001169862"/>
    </source>
</evidence>
<accession>A0AAW7XE75</accession>
<comment type="caution">
    <text evidence="1">The sequence shown here is derived from an EMBL/GenBank/DDBJ whole genome shotgun (WGS) entry which is preliminary data.</text>
</comment>
<sequence length="145" mass="16200">MKYLVKFTIITSTLFLSTVTSSQPTIKEKSVDVEEILSGNSILITNKFTPALFQFDSNYEFRGYNPNGDIVDIGVWRANGNSLCSTVTYQPLRSPTKIQKPKEFCMVIPSSKTSWSAVDPKNGVIKYLILDGKPSIDEAIKIIKK</sequence>
<dbReference type="AlphaFoldDB" id="A0AAW7XE75"/>
<gene>
    <name evidence="1" type="ORF">Q4490_02500</name>
</gene>
<evidence type="ECO:0000313" key="1">
    <source>
        <dbReference type="EMBL" id="MDO6452425.1"/>
    </source>
</evidence>
<dbReference type="RefSeq" id="WP_075172150.1">
    <property type="nucleotide sequence ID" value="NZ_JAGDZI010000027.1"/>
</dbReference>
<dbReference type="Proteomes" id="UP001169862">
    <property type="component" value="Unassembled WGS sequence"/>
</dbReference>
<dbReference type="EMBL" id="JAUOPG010000001">
    <property type="protein sequence ID" value="MDO6452425.1"/>
    <property type="molecule type" value="Genomic_DNA"/>
</dbReference>
<proteinExistence type="predicted"/>
<evidence type="ECO:0008006" key="3">
    <source>
        <dbReference type="Google" id="ProtNLM"/>
    </source>
</evidence>
<protein>
    <recommendedName>
        <fullName evidence="3">DUF4367 domain-containing protein</fullName>
    </recommendedName>
</protein>
<name>A0AAW7XE75_9GAMM</name>
<organism evidence="1 2">
    <name type="scientific">Neptunomonas phycophila</name>
    <dbReference type="NCBI Taxonomy" id="1572645"/>
    <lineage>
        <taxon>Bacteria</taxon>
        <taxon>Pseudomonadati</taxon>
        <taxon>Pseudomonadota</taxon>
        <taxon>Gammaproteobacteria</taxon>
        <taxon>Oceanospirillales</taxon>
        <taxon>Oceanospirillaceae</taxon>
        <taxon>Neptunomonas</taxon>
    </lineage>
</organism>
<reference evidence="1" key="1">
    <citation type="submission" date="2023-07" db="EMBL/GenBank/DDBJ databases">
        <title>Genome content predicts the carbon catabolic preferences of heterotrophic bacteria.</title>
        <authorList>
            <person name="Gralka M."/>
        </authorList>
    </citation>
    <scope>NUCLEOTIDE SEQUENCE</scope>
    <source>
        <strain evidence="1">I2M16</strain>
    </source>
</reference>